<dbReference type="AlphaFoldDB" id="A0A835DQG5"/>
<proteinExistence type="predicted"/>
<dbReference type="OMA" id="REWNTSG"/>
<dbReference type="InterPro" id="IPR001611">
    <property type="entry name" value="Leu-rich_rpt"/>
</dbReference>
<dbReference type="EMBL" id="JABCRI010000003">
    <property type="protein sequence ID" value="KAF8408662.1"/>
    <property type="molecule type" value="Genomic_DNA"/>
</dbReference>
<dbReference type="Pfam" id="PF00560">
    <property type="entry name" value="LRR_1"/>
    <property type="match status" value="1"/>
</dbReference>
<evidence type="ECO:0000313" key="2">
    <source>
        <dbReference type="Proteomes" id="UP000655225"/>
    </source>
</evidence>
<protein>
    <submittedName>
        <fullName evidence="1">Uncharacterized protein</fullName>
    </submittedName>
</protein>
<gene>
    <name evidence="1" type="ORF">HHK36_004725</name>
</gene>
<dbReference type="PANTHER" id="PTHR48006">
    <property type="entry name" value="LEUCINE-RICH REPEAT-CONTAINING PROTEIN DDB_G0281931-RELATED"/>
    <property type="match status" value="1"/>
</dbReference>
<sequence>MIALAVRAINSIFQQWGISATAGWNISGEPCSGIAIDSTSLESQTFNPGIKCDCSANNGSTCHITQLKAYALNFVGVIPEELRNLTFLINLNLGQNYLTGPLPAFISNLTRLQYLTFGINALSGDLPKELGDLTDLISL</sequence>
<dbReference type="PANTHER" id="PTHR48006:SF62">
    <property type="entry name" value="LEUCINE-RICH REPEAT TRANSMEMBRANE PROTEIN KINASE"/>
    <property type="match status" value="1"/>
</dbReference>
<accession>A0A835DQG5</accession>
<dbReference type="Gene3D" id="3.80.10.10">
    <property type="entry name" value="Ribonuclease Inhibitor"/>
    <property type="match status" value="1"/>
</dbReference>
<dbReference type="GO" id="GO:0005886">
    <property type="term" value="C:plasma membrane"/>
    <property type="evidence" value="ECO:0007669"/>
    <property type="project" value="TreeGrafter"/>
</dbReference>
<keyword evidence="2" id="KW-1185">Reference proteome</keyword>
<dbReference type="Proteomes" id="UP000655225">
    <property type="component" value="Unassembled WGS sequence"/>
</dbReference>
<reference evidence="1 2" key="1">
    <citation type="submission" date="2020-04" db="EMBL/GenBank/DDBJ databases">
        <title>Plant Genome Project.</title>
        <authorList>
            <person name="Zhang R.-G."/>
        </authorList>
    </citation>
    <scope>NUCLEOTIDE SEQUENCE [LARGE SCALE GENOMIC DNA]</scope>
    <source>
        <strain evidence="1">YNK0</strain>
        <tissue evidence="1">Leaf</tissue>
    </source>
</reference>
<organism evidence="1 2">
    <name type="scientific">Tetracentron sinense</name>
    <name type="common">Spur-leaf</name>
    <dbReference type="NCBI Taxonomy" id="13715"/>
    <lineage>
        <taxon>Eukaryota</taxon>
        <taxon>Viridiplantae</taxon>
        <taxon>Streptophyta</taxon>
        <taxon>Embryophyta</taxon>
        <taxon>Tracheophyta</taxon>
        <taxon>Spermatophyta</taxon>
        <taxon>Magnoliopsida</taxon>
        <taxon>Trochodendrales</taxon>
        <taxon>Trochodendraceae</taxon>
        <taxon>Tetracentron</taxon>
    </lineage>
</organism>
<comment type="caution">
    <text evidence="1">The sequence shown here is derived from an EMBL/GenBank/DDBJ whole genome shotgun (WGS) entry which is preliminary data.</text>
</comment>
<evidence type="ECO:0000313" key="1">
    <source>
        <dbReference type="EMBL" id="KAF8408662.1"/>
    </source>
</evidence>
<dbReference type="OrthoDB" id="676979at2759"/>
<name>A0A835DQG5_TETSI</name>
<dbReference type="InterPro" id="IPR051824">
    <property type="entry name" value="LRR_Rcpt-Like_S/T_Kinase"/>
</dbReference>
<dbReference type="SUPFAM" id="SSF52058">
    <property type="entry name" value="L domain-like"/>
    <property type="match status" value="1"/>
</dbReference>
<dbReference type="InterPro" id="IPR032675">
    <property type="entry name" value="LRR_dom_sf"/>
</dbReference>